<feature type="region of interest" description="Disordered" evidence="6">
    <location>
        <begin position="1"/>
        <end position="22"/>
    </location>
</feature>
<feature type="transmembrane region" description="Helical" evidence="7">
    <location>
        <begin position="224"/>
        <end position="247"/>
    </location>
</feature>
<dbReference type="Pfam" id="PF09678">
    <property type="entry name" value="Caa3_CtaG"/>
    <property type="match status" value="1"/>
</dbReference>
<feature type="transmembrane region" description="Helical" evidence="7">
    <location>
        <begin position="191"/>
        <end position="212"/>
    </location>
</feature>
<evidence type="ECO:0000256" key="7">
    <source>
        <dbReference type="SAM" id="Phobius"/>
    </source>
</evidence>
<name>A0AAX2SAM3_KOCRH</name>
<feature type="transmembrane region" description="Helical" evidence="7">
    <location>
        <begin position="86"/>
        <end position="106"/>
    </location>
</feature>
<evidence type="ECO:0000313" key="8">
    <source>
        <dbReference type="EMBL" id="TFI00634.1"/>
    </source>
</evidence>
<comment type="subcellular location">
    <subcellularLocation>
        <location evidence="1">Cell membrane</location>
        <topology evidence="1">Multi-pass membrane protein</topology>
    </subcellularLocation>
</comment>
<keyword evidence="3 7" id="KW-0812">Transmembrane</keyword>
<feature type="transmembrane region" description="Helical" evidence="7">
    <location>
        <begin position="259"/>
        <end position="279"/>
    </location>
</feature>
<dbReference type="EMBL" id="SPNK01000008">
    <property type="protein sequence ID" value="TFI00634.1"/>
    <property type="molecule type" value="Genomic_DNA"/>
</dbReference>
<keyword evidence="2" id="KW-1003">Cell membrane</keyword>
<feature type="transmembrane region" description="Helical" evidence="7">
    <location>
        <begin position="118"/>
        <end position="136"/>
    </location>
</feature>
<dbReference type="Proteomes" id="UP000298017">
    <property type="component" value="Unassembled WGS sequence"/>
</dbReference>
<accession>A0AAX2SAM3</accession>
<organism evidence="8 9">
    <name type="scientific">Kocuria rhizophila</name>
    <dbReference type="NCBI Taxonomy" id="72000"/>
    <lineage>
        <taxon>Bacteria</taxon>
        <taxon>Bacillati</taxon>
        <taxon>Actinomycetota</taxon>
        <taxon>Actinomycetes</taxon>
        <taxon>Micrococcales</taxon>
        <taxon>Micrococcaceae</taxon>
        <taxon>Kocuria</taxon>
    </lineage>
</organism>
<gene>
    <name evidence="8" type="ORF">E4P33_08170</name>
</gene>
<proteinExistence type="predicted"/>
<comment type="caution">
    <text evidence="8">The sequence shown here is derived from an EMBL/GenBank/DDBJ whole genome shotgun (WGS) entry which is preliminary data.</text>
</comment>
<evidence type="ECO:0000256" key="1">
    <source>
        <dbReference type="ARBA" id="ARBA00004651"/>
    </source>
</evidence>
<dbReference type="InterPro" id="IPR019108">
    <property type="entry name" value="Caa3_assmbl_CtaG-rel"/>
</dbReference>
<evidence type="ECO:0000313" key="9">
    <source>
        <dbReference type="Proteomes" id="UP000298017"/>
    </source>
</evidence>
<reference evidence="8 9" key="1">
    <citation type="submission" date="2019-03" db="EMBL/GenBank/DDBJ databases">
        <title>Genome Sequencing and Assembly of Various Microbes Isolated from Alder Root Nodule.</title>
        <authorList>
            <person name="Swanson E."/>
            <person name="Sevigny J.L."/>
            <person name="Pesce C."/>
            <person name="Davis I."/>
            <person name="Kleiner V."/>
            <person name="Tisa L."/>
        </authorList>
    </citation>
    <scope>NUCLEOTIDE SEQUENCE [LARGE SCALE GENOMIC DNA]</scope>
    <source>
        <strain evidence="8 9">4R-31</strain>
    </source>
</reference>
<sequence>MERHGRGSHARGVPGDAARRPGVPGGVMGSGILILPGFLTLFAPPGLLAAAVHAGEQGHGGHGQHGGGAAGHADAAVAAPWPLFEWLVLALVLLAAVAYCWCLWAGRGRRGVATWRPVSFLAGLACVGAGLVGPVAQAGHASFTMHMVGHLLVGMIGPLLLVLGAPVRVLLRGLPTAGARRVTRVLRFPWIRFVMHPAVAAVLNVGGLWLLYTTGLFHWMHASALGHAVVHTHIFLAGYVFTASIAGPDPDPHRSSFRVRAAVLVLFIAAHSILAKWLFAHPPAGVAPADAEVGAQLMYYGGDVVDVALIVLLFLGHHRATAPREPGARHPEVTARDRA</sequence>
<keyword evidence="4 7" id="KW-1133">Transmembrane helix</keyword>
<evidence type="ECO:0000256" key="6">
    <source>
        <dbReference type="SAM" id="MobiDB-lite"/>
    </source>
</evidence>
<dbReference type="AlphaFoldDB" id="A0AAX2SAM3"/>
<evidence type="ECO:0000256" key="3">
    <source>
        <dbReference type="ARBA" id="ARBA00022692"/>
    </source>
</evidence>
<feature type="transmembrane region" description="Helical" evidence="7">
    <location>
        <begin position="299"/>
        <end position="316"/>
    </location>
</feature>
<keyword evidence="9" id="KW-1185">Reference proteome</keyword>
<feature type="transmembrane region" description="Helical" evidence="7">
    <location>
        <begin position="21"/>
        <end position="43"/>
    </location>
</feature>
<dbReference type="GO" id="GO:0005886">
    <property type="term" value="C:plasma membrane"/>
    <property type="evidence" value="ECO:0007669"/>
    <property type="project" value="UniProtKB-SubCell"/>
</dbReference>
<evidence type="ECO:0000256" key="4">
    <source>
        <dbReference type="ARBA" id="ARBA00022989"/>
    </source>
</evidence>
<feature type="transmembrane region" description="Helical" evidence="7">
    <location>
        <begin position="148"/>
        <end position="171"/>
    </location>
</feature>
<protein>
    <submittedName>
        <fullName evidence="8">Cytochrome c oxidase assembly protein</fullName>
    </submittedName>
</protein>
<evidence type="ECO:0000256" key="5">
    <source>
        <dbReference type="ARBA" id="ARBA00023136"/>
    </source>
</evidence>
<evidence type="ECO:0000256" key="2">
    <source>
        <dbReference type="ARBA" id="ARBA00022475"/>
    </source>
</evidence>
<keyword evidence="5 7" id="KW-0472">Membrane</keyword>